<dbReference type="PANTHER" id="PTHR10342:SF274">
    <property type="entry name" value="ARYLSULFATASE B"/>
    <property type="match status" value="1"/>
</dbReference>
<evidence type="ECO:0000313" key="5">
    <source>
        <dbReference type="Proteomes" id="UP001292094"/>
    </source>
</evidence>
<keyword evidence="5" id="KW-1185">Reference proteome</keyword>
<dbReference type="Proteomes" id="UP001292094">
    <property type="component" value="Unassembled WGS sequence"/>
</dbReference>
<dbReference type="AlphaFoldDB" id="A0AAE1Q8V8"/>
<dbReference type="Gene3D" id="3.40.720.10">
    <property type="entry name" value="Alkaline Phosphatase, subunit A"/>
    <property type="match status" value="1"/>
</dbReference>
<organism evidence="4 5">
    <name type="scientific">Petrolisthes manimaculis</name>
    <dbReference type="NCBI Taxonomy" id="1843537"/>
    <lineage>
        <taxon>Eukaryota</taxon>
        <taxon>Metazoa</taxon>
        <taxon>Ecdysozoa</taxon>
        <taxon>Arthropoda</taxon>
        <taxon>Crustacea</taxon>
        <taxon>Multicrustacea</taxon>
        <taxon>Malacostraca</taxon>
        <taxon>Eumalacostraca</taxon>
        <taxon>Eucarida</taxon>
        <taxon>Decapoda</taxon>
        <taxon>Pleocyemata</taxon>
        <taxon>Anomura</taxon>
        <taxon>Galatheoidea</taxon>
        <taxon>Porcellanidae</taxon>
        <taxon>Petrolisthes</taxon>
    </lineage>
</organism>
<evidence type="ECO:0000313" key="4">
    <source>
        <dbReference type="EMBL" id="KAK4321836.1"/>
    </source>
</evidence>
<protein>
    <submittedName>
        <fullName evidence="4">Uncharacterized protein</fullName>
    </submittedName>
</protein>
<reference evidence="4" key="1">
    <citation type="submission" date="2023-11" db="EMBL/GenBank/DDBJ databases">
        <title>Genome assemblies of two species of porcelain crab, Petrolisthes cinctipes and Petrolisthes manimaculis (Anomura: Porcellanidae).</title>
        <authorList>
            <person name="Angst P."/>
        </authorList>
    </citation>
    <scope>NUCLEOTIDE SEQUENCE</scope>
    <source>
        <strain evidence="4">PB745_02</strain>
        <tissue evidence="4">Gill</tissue>
    </source>
</reference>
<dbReference type="GO" id="GO:0008484">
    <property type="term" value="F:sulfuric ester hydrolase activity"/>
    <property type="evidence" value="ECO:0007669"/>
    <property type="project" value="InterPro"/>
</dbReference>
<dbReference type="InterPro" id="IPR017850">
    <property type="entry name" value="Alkaline_phosphatase_core_sf"/>
</dbReference>
<dbReference type="GO" id="GO:0046872">
    <property type="term" value="F:metal ion binding"/>
    <property type="evidence" value="ECO:0007669"/>
    <property type="project" value="UniProtKB-KW"/>
</dbReference>
<accession>A0AAE1Q8V8</accession>
<keyword evidence="3" id="KW-0325">Glycoprotein</keyword>
<proteinExistence type="predicted"/>
<comment type="caution">
    <text evidence="4">The sequence shown here is derived from an EMBL/GenBank/DDBJ whole genome shotgun (WGS) entry which is preliminary data.</text>
</comment>
<keyword evidence="2" id="KW-0106">Calcium</keyword>
<name>A0AAE1Q8V8_9EUCA</name>
<evidence type="ECO:0000256" key="1">
    <source>
        <dbReference type="ARBA" id="ARBA00022723"/>
    </source>
</evidence>
<gene>
    <name evidence="4" type="ORF">Pmani_007463</name>
</gene>
<keyword evidence="1" id="KW-0479">Metal-binding</keyword>
<evidence type="ECO:0000256" key="3">
    <source>
        <dbReference type="ARBA" id="ARBA00023180"/>
    </source>
</evidence>
<dbReference type="SUPFAM" id="SSF53649">
    <property type="entry name" value="Alkaline phosphatase-like"/>
    <property type="match status" value="1"/>
</dbReference>
<sequence length="257" mass="28551">MVKLTVRVQLTFPDSNTIYRYIVTPYAERTNFHAGCPPTETTQRIYPGDNNTPAKGEFSNERLHDQGCTVRHTAAELTDIDFDEVNKQRSISELSVFAAAGPDHNGGNIRVGGNNFPLRGSKGGLYEGGTRGVAFIHSPLIPQTGFKYKGLMHVVDWFDTLLHIAGGRQIPNNPSSINPSNGTWGVDFGHQVNSATERNRTAPNTNRTEPVEARKMENSSRVRDSVDMWSAILENQPSPRTTFVYNLRKNPLRGAIR</sequence>
<evidence type="ECO:0000256" key="2">
    <source>
        <dbReference type="ARBA" id="ARBA00022837"/>
    </source>
</evidence>
<dbReference type="EMBL" id="JAWZYT010000559">
    <property type="protein sequence ID" value="KAK4321836.1"/>
    <property type="molecule type" value="Genomic_DNA"/>
</dbReference>
<dbReference type="PANTHER" id="PTHR10342">
    <property type="entry name" value="ARYLSULFATASE"/>
    <property type="match status" value="1"/>
</dbReference>
<dbReference type="InterPro" id="IPR047115">
    <property type="entry name" value="ARSB"/>
</dbReference>